<proteinExistence type="inferred from homology"/>
<dbReference type="SUPFAM" id="SSF53067">
    <property type="entry name" value="Actin-like ATPase domain"/>
    <property type="match status" value="2"/>
</dbReference>
<keyword evidence="5 7" id="KW-0012">Acyltransferase</keyword>
<dbReference type="GO" id="GO:0046872">
    <property type="term" value="F:metal ion binding"/>
    <property type="evidence" value="ECO:0007669"/>
    <property type="project" value="UniProtKB-KW"/>
</dbReference>
<comment type="catalytic activity">
    <reaction evidence="6 7">
        <text>L-threonylcarbamoyladenylate + adenosine(37) in tRNA = N(6)-L-threonylcarbamoyladenosine(37) in tRNA + AMP + H(+)</text>
        <dbReference type="Rhea" id="RHEA:37059"/>
        <dbReference type="Rhea" id="RHEA-COMP:10162"/>
        <dbReference type="Rhea" id="RHEA-COMP:10163"/>
        <dbReference type="ChEBI" id="CHEBI:15378"/>
        <dbReference type="ChEBI" id="CHEBI:73682"/>
        <dbReference type="ChEBI" id="CHEBI:74411"/>
        <dbReference type="ChEBI" id="CHEBI:74418"/>
        <dbReference type="ChEBI" id="CHEBI:456215"/>
        <dbReference type="EC" id="2.3.1.234"/>
    </reaction>
</comment>
<keyword evidence="3 7" id="KW-0819">tRNA processing</keyword>
<evidence type="ECO:0000313" key="9">
    <source>
        <dbReference type="EMBL" id="KAK0321198.1"/>
    </source>
</evidence>
<comment type="subunit">
    <text evidence="7">Homodimer.</text>
</comment>
<reference evidence="9" key="1">
    <citation type="submission" date="2021-12" db="EMBL/GenBank/DDBJ databases">
        <title>Black yeast isolated from Biological Soil Crust.</title>
        <authorList>
            <person name="Kurbessoian T."/>
        </authorList>
    </citation>
    <scope>NUCLEOTIDE SEQUENCE</scope>
    <source>
        <strain evidence="9">CCFEE 5208</strain>
    </source>
</reference>
<dbReference type="InterPro" id="IPR017860">
    <property type="entry name" value="Peptidase_M22_CS"/>
</dbReference>
<keyword evidence="7" id="KW-0496">Mitochondrion</keyword>
<dbReference type="EC" id="2.3.1.234" evidence="1"/>
<dbReference type="GO" id="GO:0061711">
    <property type="term" value="F:tRNA N(6)-L-threonylcarbamoyladenine synthase activity"/>
    <property type="evidence" value="ECO:0007669"/>
    <property type="project" value="UniProtKB-EC"/>
</dbReference>
<organism evidence="9 10">
    <name type="scientific">Friedmanniomyces endolithicus</name>
    <dbReference type="NCBI Taxonomy" id="329885"/>
    <lineage>
        <taxon>Eukaryota</taxon>
        <taxon>Fungi</taxon>
        <taxon>Dikarya</taxon>
        <taxon>Ascomycota</taxon>
        <taxon>Pezizomycotina</taxon>
        <taxon>Dothideomycetes</taxon>
        <taxon>Dothideomycetidae</taxon>
        <taxon>Mycosphaerellales</taxon>
        <taxon>Teratosphaeriaceae</taxon>
        <taxon>Friedmanniomyces</taxon>
    </lineage>
</organism>
<comment type="caution">
    <text evidence="9">The sequence shown here is derived from an EMBL/GenBank/DDBJ whole genome shotgun (WGS) entry which is preliminary data.</text>
</comment>
<evidence type="ECO:0000256" key="2">
    <source>
        <dbReference type="ARBA" id="ARBA00022679"/>
    </source>
</evidence>
<comment type="similarity">
    <text evidence="7">Belongs to the KAE1 / TsaD family.</text>
</comment>
<dbReference type="GO" id="GO:0072670">
    <property type="term" value="P:mitochondrial tRNA threonylcarbamoyladenosine modification"/>
    <property type="evidence" value="ECO:0007669"/>
    <property type="project" value="TreeGrafter"/>
</dbReference>
<dbReference type="PRINTS" id="PR00789">
    <property type="entry name" value="OSIALOPTASE"/>
</dbReference>
<name>A0AAN6FPF3_9PEZI</name>
<evidence type="ECO:0000256" key="4">
    <source>
        <dbReference type="ARBA" id="ARBA00022723"/>
    </source>
</evidence>
<comment type="cofactor">
    <cofactor evidence="7">
        <name>a divalent metal cation</name>
        <dbReference type="ChEBI" id="CHEBI:60240"/>
    </cofactor>
    <text evidence="7">Binds 1 divalent metal cation per subunit.</text>
</comment>
<dbReference type="PANTHER" id="PTHR11735">
    <property type="entry name" value="TRNA N6-ADENOSINE THREONYLCARBAMOYLTRANSFERASE"/>
    <property type="match status" value="1"/>
</dbReference>
<dbReference type="PANTHER" id="PTHR11735:SF6">
    <property type="entry name" value="TRNA N6-ADENOSINE THREONYLCARBAMOYLTRANSFERASE, MITOCHONDRIAL"/>
    <property type="match status" value="1"/>
</dbReference>
<protein>
    <recommendedName>
        <fullName evidence="1">N(6)-L-threonylcarbamoyladenine synthase</fullName>
        <ecNumber evidence="1">2.3.1.234</ecNumber>
    </recommendedName>
</protein>
<accession>A0AAN6FPF3</accession>
<dbReference type="InterPro" id="IPR017861">
    <property type="entry name" value="KAE1/TsaD"/>
</dbReference>
<dbReference type="HAMAP" id="MF_01445">
    <property type="entry name" value="TsaD"/>
    <property type="match status" value="1"/>
</dbReference>
<comment type="subcellular location">
    <subcellularLocation>
        <location evidence="7">Mitochondrion</location>
    </subcellularLocation>
</comment>
<evidence type="ECO:0000256" key="3">
    <source>
        <dbReference type="ARBA" id="ARBA00022694"/>
    </source>
</evidence>
<comment type="function">
    <text evidence="7">Required for the formation of a threonylcarbamoyl group on adenosine at position 37 (t(6)A37) in mitochondrial tRNAs that read codons beginning with adenine. Probably involved in the transfer of the threonylcarbamoyl moiety of threonylcarbamoyl-AMP (TC-AMP) to the N6 group of A37. Involved in mitochondrial genome maintenance.</text>
</comment>
<evidence type="ECO:0000256" key="6">
    <source>
        <dbReference type="ARBA" id="ARBA00048117"/>
    </source>
</evidence>
<dbReference type="Pfam" id="PF00814">
    <property type="entry name" value="TsaD"/>
    <property type="match status" value="2"/>
</dbReference>
<evidence type="ECO:0000256" key="1">
    <source>
        <dbReference type="ARBA" id="ARBA00012156"/>
    </source>
</evidence>
<gene>
    <name evidence="9" type="primary">QRI7_1</name>
    <name evidence="9" type="ORF">LTR82_007650</name>
</gene>
<dbReference type="PROSITE" id="PS01016">
    <property type="entry name" value="GLYCOPROTEASE"/>
    <property type="match status" value="1"/>
</dbReference>
<dbReference type="GO" id="GO:0005739">
    <property type="term" value="C:mitochondrion"/>
    <property type="evidence" value="ECO:0007669"/>
    <property type="project" value="UniProtKB-SubCell"/>
</dbReference>
<keyword evidence="4 7" id="KW-0479">Metal-binding</keyword>
<evidence type="ECO:0000313" key="10">
    <source>
        <dbReference type="Proteomes" id="UP001168146"/>
    </source>
</evidence>
<dbReference type="InterPro" id="IPR022450">
    <property type="entry name" value="TsaD"/>
</dbReference>
<dbReference type="InterPro" id="IPR043129">
    <property type="entry name" value="ATPase_NBD"/>
</dbReference>
<sequence length="498" mass="54282">MVAHAAKKRLLSNINHRTLLVTARTTWTCYGRRSAASATLEDCRHKYRVLAIETSCDDTSVALVTAKKFRGTGEGQKRGPKWALESHYYERLTANNEAHRGIHPLVALGSHRANTAPLVKQALKVLQEAEWGKVSGDHGRLDFVAVTRGPGMRSNLSVGIDTAKGIAAALDIPLVGVHHMQAHALTPRLMTAVANAEESQKHESCNGAKEEKMTCLKPAFPFLTLLVSGGHTMLLDSRGLNEHRLLAETGDIAVGQFLDKAARAILLPELLEAPYGRALEDFAFQTTGDYGGTSASRDQRTIEDPAIPAYTEPCQARYGYNPPQTQQDLMKRHDGPWAWSLSPPLVERAGGESKPDTGEVTLAERRALAQEVQRVAFEHLASRIMLYLTSRQAADWKGDTIVVSGGVAANKFLRHVLRSILDARGLGHIKLAFPPIELSTDNALMIAWAGIEMYDAGWRSSLGIGPIRKWSLDPTAPDGGILGAPGWVNEERGHDDGE</sequence>
<dbReference type="AlphaFoldDB" id="A0AAN6FPF3"/>
<dbReference type="Proteomes" id="UP001168146">
    <property type="component" value="Unassembled WGS sequence"/>
</dbReference>
<feature type="domain" description="Gcp-like" evidence="8">
    <location>
        <begin position="217"/>
        <end position="448"/>
    </location>
</feature>
<dbReference type="EMBL" id="JASUXU010000021">
    <property type="protein sequence ID" value="KAK0321198.1"/>
    <property type="molecule type" value="Genomic_DNA"/>
</dbReference>
<dbReference type="Gene3D" id="3.30.420.40">
    <property type="match status" value="2"/>
</dbReference>
<evidence type="ECO:0000256" key="7">
    <source>
        <dbReference type="HAMAP-Rule" id="MF_03179"/>
    </source>
</evidence>
<keyword evidence="2 7" id="KW-0808">Transferase</keyword>
<feature type="domain" description="Gcp-like" evidence="8">
    <location>
        <begin position="96"/>
        <end position="190"/>
    </location>
</feature>
<evidence type="ECO:0000256" key="5">
    <source>
        <dbReference type="ARBA" id="ARBA00023315"/>
    </source>
</evidence>
<evidence type="ECO:0000259" key="8">
    <source>
        <dbReference type="Pfam" id="PF00814"/>
    </source>
</evidence>
<dbReference type="InterPro" id="IPR000905">
    <property type="entry name" value="Gcp-like_dom"/>
</dbReference>